<accession>U1X4B1</accession>
<dbReference type="PATRIC" id="fig|649747.3.peg.2297"/>
<comment type="caution">
    <text evidence="1">The sequence shown here is derived from an EMBL/GenBank/DDBJ whole genome shotgun (WGS) entry which is preliminary data.</text>
</comment>
<dbReference type="EMBL" id="AWSJ01000159">
    <property type="protein sequence ID" value="ERI09373.1"/>
    <property type="molecule type" value="Genomic_DNA"/>
</dbReference>
<dbReference type="Proteomes" id="UP000016511">
    <property type="component" value="Unassembled WGS sequence"/>
</dbReference>
<dbReference type="HOGENOM" id="CLU_3148855_0_0_9"/>
<reference evidence="1 2" key="1">
    <citation type="submission" date="2013-08" db="EMBL/GenBank/DDBJ databases">
        <authorList>
            <person name="Weinstock G."/>
            <person name="Sodergren E."/>
            <person name="Wylie T."/>
            <person name="Fulton L."/>
            <person name="Fulton R."/>
            <person name="Fronick C."/>
            <person name="O'Laughlin M."/>
            <person name="Godfrey J."/>
            <person name="Miner T."/>
            <person name="Herter B."/>
            <person name="Appelbaum E."/>
            <person name="Cordes M."/>
            <person name="Lek S."/>
            <person name="Wollam A."/>
            <person name="Pepin K.H."/>
            <person name="Palsikar V.B."/>
            <person name="Mitreva M."/>
            <person name="Wilson R.K."/>
        </authorList>
    </citation>
    <scope>NUCLEOTIDE SEQUENCE [LARGE SCALE GENOMIC DNA]</scope>
    <source>
        <strain evidence="1 2">ATCC 12856</strain>
    </source>
</reference>
<protein>
    <submittedName>
        <fullName evidence="1">Uncharacterized protein</fullName>
    </submittedName>
</protein>
<name>U1X4B1_ANEAE</name>
<keyword evidence="2" id="KW-1185">Reference proteome</keyword>
<sequence>MSFDILTWLTGYEVGIEEKCKKNLTINNMEKIKKVKLVIDLHNYTVYF</sequence>
<dbReference type="AlphaFoldDB" id="U1X4B1"/>
<organism evidence="1 2">
    <name type="scientific">Aneurinibacillus aneurinilyticus ATCC 12856</name>
    <dbReference type="NCBI Taxonomy" id="649747"/>
    <lineage>
        <taxon>Bacteria</taxon>
        <taxon>Bacillati</taxon>
        <taxon>Bacillota</taxon>
        <taxon>Bacilli</taxon>
        <taxon>Bacillales</taxon>
        <taxon>Paenibacillaceae</taxon>
        <taxon>Aneurinibacillus group</taxon>
        <taxon>Aneurinibacillus</taxon>
    </lineage>
</organism>
<dbReference type="STRING" id="649747.HMPREF0083_02543"/>
<evidence type="ECO:0000313" key="1">
    <source>
        <dbReference type="EMBL" id="ERI09373.1"/>
    </source>
</evidence>
<gene>
    <name evidence="1" type="ORF">HMPREF0083_02543</name>
</gene>
<evidence type="ECO:0000313" key="2">
    <source>
        <dbReference type="Proteomes" id="UP000016511"/>
    </source>
</evidence>
<proteinExistence type="predicted"/>